<keyword evidence="5 7" id="KW-0408">Iron</keyword>
<dbReference type="PANTHER" id="PTHR47953">
    <property type="entry name" value="OS08G0105600 PROTEIN"/>
    <property type="match status" value="1"/>
</dbReference>
<dbReference type="SUPFAM" id="SSF48264">
    <property type="entry name" value="Cytochrome P450"/>
    <property type="match status" value="1"/>
</dbReference>
<evidence type="ECO:0000313" key="11">
    <source>
        <dbReference type="Proteomes" id="UP001161247"/>
    </source>
</evidence>
<evidence type="ECO:0000256" key="8">
    <source>
        <dbReference type="RuleBase" id="RU000461"/>
    </source>
</evidence>
<evidence type="ECO:0000256" key="4">
    <source>
        <dbReference type="ARBA" id="ARBA00023002"/>
    </source>
</evidence>
<comment type="cofactor">
    <cofactor evidence="7">
        <name>heme</name>
        <dbReference type="ChEBI" id="CHEBI:30413"/>
    </cofactor>
</comment>
<name>A0AAV1CKT8_OLDCO</name>
<gene>
    <name evidence="10" type="ORF">OLC1_LOCUS6186</name>
</gene>
<dbReference type="GO" id="GO:0004497">
    <property type="term" value="F:monooxygenase activity"/>
    <property type="evidence" value="ECO:0007669"/>
    <property type="project" value="UniProtKB-KW"/>
</dbReference>
<evidence type="ECO:0000256" key="3">
    <source>
        <dbReference type="ARBA" id="ARBA00022723"/>
    </source>
</evidence>
<evidence type="ECO:0000256" key="7">
    <source>
        <dbReference type="PIRSR" id="PIRSR602401-1"/>
    </source>
</evidence>
<evidence type="ECO:0000256" key="1">
    <source>
        <dbReference type="ARBA" id="ARBA00010617"/>
    </source>
</evidence>
<feature type="binding site" description="axial binding residue" evidence="7">
    <location>
        <position position="450"/>
    </location>
    <ligand>
        <name>heme</name>
        <dbReference type="ChEBI" id="CHEBI:30413"/>
    </ligand>
    <ligandPart>
        <name>Fe</name>
        <dbReference type="ChEBI" id="CHEBI:18248"/>
    </ligandPart>
</feature>
<keyword evidence="9" id="KW-0812">Transmembrane</keyword>
<keyword evidence="11" id="KW-1185">Reference proteome</keyword>
<evidence type="ECO:0000256" key="6">
    <source>
        <dbReference type="ARBA" id="ARBA00023033"/>
    </source>
</evidence>
<dbReference type="PROSITE" id="PS00086">
    <property type="entry name" value="CYTOCHROME_P450"/>
    <property type="match status" value="1"/>
</dbReference>
<dbReference type="InterPro" id="IPR017972">
    <property type="entry name" value="Cyt_P450_CS"/>
</dbReference>
<evidence type="ECO:0000256" key="2">
    <source>
        <dbReference type="ARBA" id="ARBA00022617"/>
    </source>
</evidence>
<evidence type="ECO:0000313" key="10">
    <source>
        <dbReference type="EMBL" id="CAI9095157.1"/>
    </source>
</evidence>
<dbReference type="FunFam" id="1.10.630.10:FF:000043">
    <property type="entry name" value="Cytochrome P450 99A2"/>
    <property type="match status" value="1"/>
</dbReference>
<organism evidence="10 11">
    <name type="scientific">Oldenlandia corymbosa var. corymbosa</name>
    <dbReference type="NCBI Taxonomy" id="529605"/>
    <lineage>
        <taxon>Eukaryota</taxon>
        <taxon>Viridiplantae</taxon>
        <taxon>Streptophyta</taxon>
        <taxon>Embryophyta</taxon>
        <taxon>Tracheophyta</taxon>
        <taxon>Spermatophyta</taxon>
        <taxon>Magnoliopsida</taxon>
        <taxon>eudicotyledons</taxon>
        <taxon>Gunneridae</taxon>
        <taxon>Pentapetalae</taxon>
        <taxon>asterids</taxon>
        <taxon>lamiids</taxon>
        <taxon>Gentianales</taxon>
        <taxon>Rubiaceae</taxon>
        <taxon>Rubioideae</taxon>
        <taxon>Spermacoceae</taxon>
        <taxon>Hedyotis-Oldenlandia complex</taxon>
        <taxon>Oldenlandia</taxon>
    </lineage>
</organism>
<dbReference type="GO" id="GO:0005506">
    <property type="term" value="F:iron ion binding"/>
    <property type="evidence" value="ECO:0007669"/>
    <property type="project" value="InterPro"/>
</dbReference>
<keyword evidence="9" id="KW-1133">Transmembrane helix</keyword>
<dbReference type="InterPro" id="IPR036396">
    <property type="entry name" value="Cyt_P450_sf"/>
</dbReference>
<dbReference type="Proteomes" id="UP001161247">
    <property type="component" value="Chromosome 2"/>
</dbReference>
<dbReference type="InterPro" id="IPR001128">
    <property type="entry name" value="Cyt_P450"/>
</dbReference>
<comment type="similarity">
    <text evidence="1 8">Belongs to the cytochrome P450 family.</text>
</comment>
<dbReference type="PRINTS" id="PR00385">
    <property type="entry name" value="P450"/>
</dbReference>
<dbReference type="PANTHER" id="PTHR47953:SF16">
    <property type="entry name" value="CYTOCHROME P450 71D8"/>
    <property type="match status" value="1"/>
</dbReference>
<dbReference type="InterPro" id="IPR002401">
    <property type="entry name" value="Cyt_P450_E_grp-I"/>
</dbReference>
<accession>A0AAV1CKT8</accession>
<feature type="transmembrane region" description="Helical" evidence="9">
    <location>
        <begin position="6"/>
        <end position="24"/>
    </location>
</feature>
<dbReference type="AlphaFoldDB" id="A0AAV1CKT8"/>
<evidence type="ECO:0000256" key="5">
    <source>
        <dbReference type="ARBA" id="ARBA00023004"/>
    </source>
</evidence>
<keyword evidence="6 8" id="KW-0503">Monooxygenase</keyword>
<dbReference type="GO" id="GO:0016705">
    <property type="term" value="F:oxidoreductase activity, acting on paired donors, with incorporation or reduction of molecular oxygen"/>
    <property type="evidence" value="ECO:0007669"/>
    <property type="project" value="InterPro"/>
</dbReference>
<dbReference type="InterPro" id="IPR052306">
    <property type="entry name" value="CYP450_71D"/>
</dbReference>
<keyword evidence="3 7" id="KW-0479">Metal-binding</keyword>
<sequence length="511" mass="57816">METSVLSFVCFSVFIALLSTALFRKRLQSTPKKRPPSPWKLPIIGHLHHLKGAPPHHTLRRLSQKYGALIQLQLGEIPAIVVSSPRFAKEVLKTQDVTFANRGEMLAGKIMLYNCTDIACAPYGEYWRQMRKICTLELLNTKNVRSYGSIRLQEAHSLIRSIKDLVGSSTTINLTKELAEYTSSMVVRAAFGKVNKDDQDAFLELMKESLPLSSAFEISDLFPSLKFLHPFLSNKGELMRIHYKLDIVMDKIIDQYLDKDLASSKVASTSEQQQGNEDLIDVLLRVKDNNELQFPITKNNIKAVMLDVFSGGTETSSSTVEWAMAELIRHPEVMAKLQDEIRESLGENKTIKESDIQELSYLKLVVKETLRLHPPAPLLVPRESRMQTEIDGYIIPNKTRVIVNAWAIARDPEYWTDPESFKPERFENSGTDFTGNHFEYIPFGSGKRMCPGMSFGLANVYLPLALLLYYFDWKLPNGQKPDGLDMAETVGVTSSRSNHLLLIAKLYDPSL</sequence>
<protein>
    <submittedName>
        <fullName evidence="10">OLC1v1031036C1</fullName>
    </submittedName>
</protein>
<dbReference type="PRINTS" id="PR00463">
    <property type="entry name" value="EP450I"/>
</dbReference>
<keyword evidence="2 7" id="KW-0349">Heme</keyword>
<dbReference type="GO" id="GO:0009821">
    <property type="term" value="P:alkaloid biosynthetic process"/>
    <property type="evidence" value="ECO:0007669"/>
    <property type="project" value="UniProtKB-ARBA"/>
</dbReference>
<dbReference type="CDD" id="cd11072">
    <property type="entry name" value="CYP71-like"/>
    <property type="match status" value="1"/>
</dbReference>
<keyword evidence="9" id="KW-0472">Membrane</keyword>
<proteinExistence type="inferred from homology"/>
<evidence type="ECO:0000256" key="9">
    <source>
        <dbReference type="SAM" id="Phobius"/>
    </source>
</evidence>
<dbReference type="Gene3D" id="1.10.630.10">
    <property type="entry name" value="Cytochrome P450"/>
    <property type="match status" value="1"/>
</dbReference>
<reference evidence="10" key="1">
    <citation type="submission" date="2023-03" db="EMBL/GenBank/DDBJ databases">
        <authorList>
            <person name="Julca I."/>
        </authorList>
    </citation>
    <scope>NUCLEOTIDE SEQUENCE</scope>
</reference>
<dbReference type="GO" id="GO:0020037">
    <property type="term" value="F:heme binding"/>
    <property type="evidence" value="ECO:0007669"/>
    <property type="project" value="InterPro"/>
</dbReference>
<dbReference type="Pfam" id="PF00067">
    <property type="entry name" value="p450"/>
    <property type="match status" value="1"/>
</dbReference>
<dbReference type="EMBL" id="OX459119">
    <property type="protein sequence ID" value="CAI9095157.1"/>
    <property type="molecule type" value="Genomic_DNA"/>
</dbReference>
<keyword evidence="4 8" id="KW-0560">Oxidoreductase</keyword>